<feature type="compositionally biased region" description="Basic and acidic residues" evidence="1">
    <location>
        <begin position="44"/>
        <end position="60"/>
    </location>
</feature>
<feature type="region of interest" description="Disordered" evidence="1">
    <location>
        <begin position="15"/>
        <end position="69"/>
    </location>
</feature>
<evidence type="ECO:0000313" key="3">
    <source>
        <dbReference type="Proteomes" id="UP000653644"/>
    </source>
</evidence>
<evidence type="ECO:0000313" key="2">
    <source>
        <dbReference type="EMBL" id="GHA16261.1"/>
    </source>
</evidence>
<sequence>MWEARWQLPNGCWSGGLAPSAPTSGAATTGGPAVRAGGTLRPSTRREGARDGYGDQEEGRLGGMTDRLGVPVGGSGGALPVRALGRESARALRLVAAGQWRPAPADAEAAVAVLDRLTASLPVRRGAAARTRATDRDRRLQRILRTVLHHLDAGAVSRSAAAVLAAVARALLPWHGVPNPPAAAAAPAYGARPGASDGVARTPTEAGEALLPGLIAVFSALAAPSPPGAGPLTPPAEPWQVRYEGRFRRHGHPAPGVWTASTVHCPGCGGTTGPWTVTCDWSRIALGCPCGAVTRAHGLALSEVWLLLPDV</sequence>
<evidence type="ECO:0000256" key="1">
    <source>
        <dbReference type="SAM" id="MobiDB-lite"/>
    </source>
</evidence>
<dbReference type="Proteomes" id="UP000653644">
    <property type="component" value="Unassembled WGS sequence"/>
</dbReference>
<proteinExistence type="predicted"/>
<comment type="caution">
    <text evidence="2">The sequence shown here is derived from an EMBL/GenBank/DDBJ whole genome shotgun (WGS) entry which is preliminary data.</text>
</comment>
<organism evidence="2 3">
    <name type="scientific">Streptomyces canarius</name>
    <dbReference type="NCBI Taxonomy" id="285453"/>
    <lineage>
        <taxon>Bacteria</taxon>
        <taxon>Bacillati</taxon>
        <taxon>Actinomycetota</taxon>
        <taxon>Actinomycetes</taxon>
        <taxon>Kitasatosporales</taxon>
        <taxon>Streptomycetaceae</taxon>
        <taxon>Streptomyces</taxon>
    </lineage>
</organism>
<gene>
    <name evidence="2" type="ORF">GCM10010345_21410</name>
</gene>
<reference evidence="3" key="1">
    <citation type="journal article" date="2019" name="Int. J. Syst. Evol. Microbiol.">
        <title>The Global Catalogue of Microorganisms (GCM) 10K type strain sequencing project: providing services to taxonomists for standard genome sequencing and annotation.</title>
        <authorList>
            <consortium name="The Broad Institute Genomics Platform"/>
            <consortium name="The Broad Institute Genome Sequencing Center for Infectious Disease"/>
            <person name="Wu L."/>
            <person name="Ma J."/>
        </authorList>
    </citation>
    <scope>NUCLEOTIDE SEQUENCE [LARGE SCALE GENOMIC DNA]</scope>
    <source>
        <strain evidence="3">JCM 4733</strain>
    </source>
</reference>
<evidence type="ECO:0008006" key="4">
    <source>
        <dbReference type="Google" id="ProtNLM"/>
    </source>
</evidence>
<keyword evidence="3" id="KW-1185">Reference proteome</keyword>
<protein>
    <recommendedName>
        <fullName evidence="4">Aromatic ring-opening dioxygenase LigA</fullName>
    </recommendedName>
</protein>
<name>A0ABQ3CK18_9ACTN</name>
<feature type="compositionally biased region" description="Low complexity" evidence="1">
    <location>
        <begin position="15"/>
        <end position="33"/>
    </location>
</feature>
<dbReference type="EMBL" id="BMVN01000005">
    <property type="protein sequence ID" value="GHA16261.1"/>
    <property type="molecule type" value="Genomic_DNA"/>
</dbReference>
<accession>A0ABQ3CK18</accession>